<proteinExistence type="predicted"/>
<reference evidence="2" key="1">
    <citation type="journal article" date="2013" name="Environ. Microbiol.">
        <title>Microbiota from the distal guts of lean and obese adolescents exhibit partial functional redundancy besides clear differences in community structure.</title>
        <authorList>
            <person name="Ferrer M."/>
            <person name="Ruiz A."/>
            <person name="Lanza F."/>
            <person name="Haange S.B."/>
            <person name="Oberbach A."/>
            <person name="Till H."/>
            <person name="Bargiela R."/>
            <person name="Campoy C."/>
            <person name="Segura M.T."/>
            <person name="Richter M."/>
            <person name="von Bergen M."/>
            <person name="Seifert J."/>
            <person name="Suarez A."/>
        </authorList>
    </citation>
    <scope>NUCLEOTIDE SEQUENCE</scope>
</reference>
<evidence type="ECO:0000313" key="2">
    <source>
        <dbReference type="EMBL" id="EKC75358.1"/>
    </source>
</evidence>
<dbReference type="Pfam" id="PF08885">
    <property type="entry name" value="GSCFA"/>
    <property type="match status" value="1"/>
</dbReference>
<sequence>AGKGVLLTVSPVRHLGDGLAGNAASKATLRVAVEELLARHPRQAEYFPAFEILTDDLRDYRFYADDLVHPARQAIDYIWEQFAGSVLTDEARRLLPEVEAVVAAAAHRPRDPRSAAHRTFCLRQLERIAALPQIDFQSEAAYFRRCIEINS</sequence>
<dbReference type="InterPro" id="IPR014982">
    <property type="entry name" value="GSCFA"/>
</dbReference>
<comment type="caution">
    <text evidence="2">The sequence shown here is derived from an EMBL/GenBank/DDBJ whole genome shotgun (WGS) entry which is preliminary data.</text>
</comment>
<accession>K1TZJ6</accession>
<feature type="domain" description="GSCFA" evidence="1">
    <location>
        <begin position="5"/>
        <end position="82"/>
    </location>
</feature>
<dbReference type="EMBL" id="AJWY01003434">
    <property type="protein sequence ID" value="EKC75358.1"/>
    <property type="molecule type" value="Genomic_DNA"/>
</dbReference>
<name>K1TZJ6_9ZZZZ</name>
<protein>
    <submittedName>
        <fullName evidence="2">GSCFA family protein</fullName>
    </submittedName>
</protein>
<dbReference type="AlphaFoldDB" id="K1TZJ6"/>
<organism evidence="2">
    <name type="scientific">human gut metagenome</name>
    <dbReference type="NCBI Taxonomy" id="408170"/>
    <lineage>
        <taxon>unclassified sequences</taxon>
        <taxon>metagenomes</taxon>
        <taxon>organismal metagenomes</taxon>
    </lineage>
</organism>
<gene>
    <name evidence="2" type="ORF">LEA_05252</name>
</gene>
<evidence type="ECO:0000259" key="1">
    <source>
        <dbReference type="Pfam" id="PF08885"/>
    </source>
</evidence>
<feature type="non-terminal residue" evidence="2">
    <location>
        <position position="1"/>
    </location>
</feature>